<feature type="transmembrane region" description="Helical" evidence="1">
    <location>
        <begin position="14"/>
        <end position="36"/>
    </location>
</feature>
<dbReference type="RefSeq" id="WP_038350875.1">
    <property type="nucleotide sequence ID" value="NZ_CP019962.1"/>
</dbReference>
<dbReference type="Proteomes" id="UP000192391">
    <property type="component" value="Chromosome"/>
</dbReference>
<keyword evidence="1" id="KW-0472">Membrane</keyword>
<evidence type="ECO:0000256" key="1">
    <source>
        <dbReference type="SAM" id="Phobius"/>
    </source>
</evidence>
<keyword evidence="1" id="KW-1133">Transmembrane helix</keyword>
<dbReference type="EMBL" id="CP019962">
    <property type="protein sequence ID" value="ARD64147.1"/>
    <property type="molecule type" value="Genomic_DNA"/>
</dbReference>
<protein>
    <submittedName>
        <fullName evidence="2">Uncharacterized protein</fullName>
    </submittedName>
</protein>
<proteinExistence type="predicted"/>
<keyword evidence="1" id="KW-0812">Transmembrane</keyword>
<gene>
    <name evidence="2" type="ORF">B2M23_00650</name>
</gene>
<dbReference type="KEGG" id="elim:B2M23_00650"/>
<accession>A0AAC9QR52</accession>
<sequence length="139" mass="15927">MNFIIKGNNHRSKIIGFIVISLIIMIDVSISLKVWIDKEINLNQISFEQPAAFSAGMTYQEIAVIIGDGKMIKSTNPDAKVISYAWALADSKRSENQNTNYNEESYEYVVLDFKDNHFIGHRSLAPNFERRIINILLFQ</sequence>
<reference evidence="3" key="1">
    <citation type="journal article" date="2017" name="Sci. Rep.">
        <title>Determination of the Genome and Primary Transcriptome of Syngas Fermenting Eubacterium limosum ATCC 8486.</title>
        <authorList>
            <person name="Song Y."/>
            <person name="Shin J."/>
            <person name="Jeong Y."/>
            <person name="Jin S."/>
            <person name="Lee J.K."/>
            <person name="Kim D.R."/>
            <person name="Kim S.C."/>
            <person name="Cho S."/>
            <person name="Cho B.K."/>
        </authorList>
    </citation>
    <scope>NUCLEOTIDE SEQUENCE [LARGE SCALE GENOMIC DNA]</scope>
    <source>
        <strain evidence="3">ATCC 8486</strain>
    </source>
</reference>
<evidence type="ECO:0000313" key="3">
    <source>
        <dbReference type="Proteomes" id="UP000192391"/>
    </source>
</evidence>
<evidence type="ECO:0000313" key="2">
    <source>
        <dbReference type="EMBL" id="ARD64147.1"/>
    </source>
</evidence>
<dbReference type="AlphaFoldDB" id="A0AAC9QR52"/>
<name>A0AAC9QR52_EUBLI</name>
<organism evidence="2 3">
    <name type="scientific">Eubacterium limosum</name>
    <dbReference type="NCBI Taxonomy" id="1736"/>
    <lineage>
        <taxon>Bacteria</taxon>
        <taxon>Bacillati</taxon>
        <taxon>Bacillota</taxon>
        <taxon>Clostridia</taxon>
        <taxon>Eubacteriales</taxon>
        <taxon>Eubacteriaceae</taxon>
        <taxon>Eubacterium</taxon>
    </lineage>
</organism>